<dbReference type="HAMAP" id="MF_01872">
    <property type="entry name" value="tRNA_methyltr_YfiC"/>
    <property type="match status" value="1"/>
</dbReference>
<dbReference type="EC" id="2.1.1.223" evidence="6"/>
<dbReference type="Proteomes" id="UP000295375">
    <property type="component" value="Unassembled WGS sequence"/>
</dbReference>
<dbReference type="Pfam" id="PF05175">
    <property type="entry name" value="MTS"/>
    <property type="match status" value="1"/>
</dbReference>
<dbReference type="PANTHER" id="PTHR47739:SF1">
    <property type="entry name" value="TRNA1(VAL) (ADENINE(37)-N6)-METHYLTRANSFERASE"/>
    <property type="match status" value="1"/>
</dbReference>
<keyword evidence="3 6" id="KW-0808">Transferase</keyword>
<dbReference type="AlphaFoldDB" id="A0A4R6UW08"/>
<dbReference type="Gene3D" id="3.40.50.150">
    <property type="entry name" value="Vaccinia Virus protein VP39"/>
    <property type="match status" value="1"/>
</dbReference>
<accession>A0A4R6UW08</accession>
<dbReference type="GO" id="GO:0032259">
    <property type="term" value="P:methylation"/>
    <property type="evidence" value="ECO:0007669"/>
    <property type="project" value="UniProtKB-KW"/>
</dbReference>
<dbReference type="GO" id="GO:0016430">
    <property type="term" value="F:tRNA (adenine-N6)-methyltransferase activity"/>
    <property type="evidence" value="ECO:0007669"/>
    <property type="project" value="UniProtKB-UniRule"/>
</dbReference>
<dbReference type="InterPro" id="IPR002052">
    <property type="entry name" value="DNA_methylase_N6_adenine_CS"/>
</dbReference>
<dbReference type="RefSeq" id="WP_133588159.1">
    <property type="nucleotide sequence ID" value="NZ_CP037953.1"/>
</dbReference>
<dbReference type="InterPro" id="IPR029063">
    <property type="entry name" value="SAM-dependent_MTases_sf"/>
</dbReference>
<keyword evidence="9" id="KW-1185">Reference proteome</keyword>
<evidence type="ECO:0000256" key="2">
    <source>
        <dbReference type="ARBA" id="ARBA00022603"/>
    </source>
</evidence>
<reference evidence="8 9" key="1">
    <citation type="submission" date="2019-03" db="EMBL/GenBank/DDBJ databases">
        <title>Genomic Encyclopedia of Type Strains, Phase IV (KMG-IV): sequencing the most valuable type-strain genomes for metagenomic binning, comparative biology and taxonomic classification.</title>
        <authorList>
            <person name="Goeker M."/>
        </authorList>
    </citation>
    <scope>NUCLEOTIDE SEQUENCE [LARGE SCALE GENOMIC DNA]</scope>
    <source>
        <strain evidence="8 9">DSM 103792</strain>
    </source>
</reference>
<dbReference type="PROSITE" id="PS00092">
    <property type="entry name" value="N6_MTASE"/>
    <property type="match status" value="1"/>
</dbReference>
<gene>
    <name evidence="8" type="ORF">EV696_10323</name>
</gene>
<dbReference type="InterPro" id="IPR022882">
    <property type="entry name" value="tRNA_adenine-N6_MeTrfase"/>
</dbReference>
<evidence type="ECO:0000256" key="1">
    <source>
        <dbReference type="ARBA" id="ARBA00022490"/>
    </source>
</evidence>
<organism evidence="8 9">
    <name type="scientific">Permianibacter aggregans</name>
    <dbReference type="NCBI Taxonomy" id="1510150"/>
    <lineage>
        <taxon>Bacteria</taxon>
        <taxon>Pseudomonadati</taxon>
        <taxon>Pseudomonadota</taxon>
        <taxon>Gammaproteobacteria</taxon>
        <taxon>Pseudomonadales</taxon>
        <taxon>Pseudomonadaceae</taxon>
        <taxon>Permianibacter</taxon>
    </lineage>
</organism>
<comment type="function">
    <text evidence="6">Specifically methylates the adenine in position 37 of tRNA(1)(Val) (anticodon cmo5UAC).</text>
</comment>
<dbReference type="CDD" id="cd02440">
    <property type="entry name" value="AdoMet_MTases"/>
    <property type="match status" value="1"/>
</dbReference>
<keyword evidence="4 6" id="KW-0949">S-adenosyl-L-methionine</keyword>
<dbReference type="GO" id="GO:0005737">
    <property type="term" value="C:cytoplasm"/>
    <property type="evidence" value="ECO:0007669"/>
    <property type="project" value="UniProtKB-SubCell"/>
</dbReference>
<comment type="catalytic activity">
    <reaction evidence="6">
        <text>adenosine(37) in tRNA1(Val) + S-adenosyl-L-methionine = N(6)-methyladenosine(37) in tRNA1(Val) + S-adenosyl-L-homocysteine + H(+)</text>
        <dbReference type="Rhea" id="RHEA:43160"/>
        <dbReference type="Rhea" id="RHEA-COMP:10369"/>
        <dbReference type="Rhea" id="RHEA-COMP:10370"/>
        <dbReference type="ChEBI" id="CHEBI:15378"/>
        <dbReference type="ChEBI" id="CHEBI:57856"/>
        <dbReference type="ChEBI" id="CHEBI:59789"/>
        <dbReference type="ChEBI" id="CHEBI:74411"/>
        <dbReference type="ChEBI" id="CHEBI:74449"/>
        <dbReference type="EC" id="2.1.1.223"/>
    </reaction>
</comment>
<evidence type="ECO:0000256" key="6">
    <source>
        <dbReference type="HAMAP-Rule" id="MF_01872"/>
    </source>
</evidence>
<dbReference type="SUPFAM" id="SSF53335">
    <property type="entry name" value="S-adenosyl-L-methionine-dependent methyltransferases"/>
    <property type="match status" value="1"/>
</dbReference>
<dbReference type="OrthoDB" id="5383291at2"/>
<comment type="caution">
    <text evidence="8">The sequence shown here is derived from an EMBL/GenBank/DDBJ whole genome shotgun (WGS) entry which is preliminary data.</text>
</comment>
<feature type="domain" description="Methyltransferase small" evidence="7">
    <location>
        <begin position="35"/>
        <end position="164"/>
    </location>
</feature>
<dbReference type="PANTHER" id="PTHR47739">
    <property type="entry name" value="TRNA1(VAL) (ADENINE(37)-N6)-METHYLTRANSFERASE"/>
    <property type="match status" value="1"/>
</dbReference>
<dbReference type="EMBL" id="SNYM01000003">
    <property type="protein sequence ID" value="TDQ49655.1"/>
    <property type="molecule type" value="Genomic_DNA"/>
</dbReference>
<keyword evidence="5 6" id="KW-0819">tRNA processing</keyword>
<keyword evidence="2 6" id="KW-0489">Methyltransferase</keyword>
<evidence type="ECO:0000256" key="3">
    <source>
        <dbReference type="ARBA" id="ARBA00022679"/>
    </source>
</evidence>
<dbReference type="InterPro" id="IPR050210">
    <property type="entry name" value="tRNA_Adenine-N(6)_MTase"/>
</dbReference>
<evidence type="ECO:0000256" key="4">
    <source>
        <dbReference type="ARBA" id="ARBA00022691"/>
    </source>
</evidence>
<evidence type="ECO:0000256" key="5">
    <source>
        <dbReference type="ARBA" id="ARBA00022694"/>
    </source>
</evidence>
<dbReference type="GO" id="GO:0008033">
    <property type="term" value="P:tRNA processing"/>
    <property type="evidence" value="ECO:0007669"/>
    <property type="project" value="UniProtKB-UniRule"/>
</dbReference>
<comment type="subcellular location">
    <subcellularLocation>
        <location evidence="6">Cytoplasm</location>
    </subcellularLocation>
</comment>
<name>A0A4R6UW08_9GAMM</name>
<evidence type="ECO:0000259" key="7">
    <source>
        <dbReference type="Pfam" id="PF05175"/>
    </source>
</evidence>
<proteinExistence type="inferred from homology"/>
<dbReference type="InterPro" id="IPR007848">
    <property type="entry name" value="Small_mtfrase_dom"/>
</dbReference>
<comment type="similarity">
    <text evidence="6">Belongs to the methyltransferase superfamily. tRNA (adenine-N(6)-)-methyltransferase family.</text>
</comment>
<evidence type="ECO:0000313" key="8">
    <source>
        <dbReference type="EMBL" id="TDQ49655.1"/>
    </source>
</evidence>
<dbReference type="GO" id="GO:0003676">
    <property type="term" value="F:nucleic acid binding"/>
    <property type="evidence" value="ECO:0007669"/>
    <property type="project" value="InterPro"/>
</dbReference>
<evidence type="ECO:0000313" key="9">
    <source>
        <dbReference type="Proteomes" id="UP000295375"/>
    </source>
</evidence>
<protein>
    <recommendedName>
        <fullName evidence="6">tRNA1(Val) (adenine(37)-N6)-methyltransferase</fullName>
        <ecNumber evidence="6">2.1.1.223</ecNumber>
    </recommendedName>
    <alternativeName>
        <fullName evidence="6">tRNA m6A37 methyltransferase</fullName>
    </alternativeName>
</protein>
<sequence>MTRKKHNPWFNFKQFRVEQHQAGMRVTTHACLFGALVEAGTARRLLDIGTGTGLLALMLAQRFAVHIDAVECDEGALADAINNFARSPWAQRLHLHAARFQDFVERCPQRYDCIVSNPPFFSASMAADHAARHLARHDDALPLTELLTGAERLLSERGQLWLLLPDSAEARLRAAMDDTGLHLQQRIGLRNLPHKPVDRLIFQLGQQAQALQQRELVIYQPYPNYSEVCHRLLQPYYASL</sequence>
<keyword evidence="1 6" id="KW-0963">Cytoplasm</keyword>